<dbReference type="NCBIfam" id="TIGR04183">
    <property type="entry name" value="Por_Secre_tail"/>
    <property type="match status" value="1"/>
</dbReference>
<keyword evidence="4 6" id="KW-0720">Serine protease</keyword>
<dbReference type="InterPro" id="IPR036852">
    <property type="entry name" value="Peptidase_S8/S53_dom_sf"/>
</dbReference>
<dbReference type="InterPro" id="IPR023828">
    <property type="entry name" value="Peptidase_S8_Ser-AS"/>
</dbReference>
<dbReference type="PROSITE" id="PS51766">
    <property type="entry name" value="DOCKERIN"/>
    <property type="match status" value="1"/>
</dbReference>
<dbReference type="PROSITE" id="PS00018">
    <property type="entry name" value="EF_HAND_1"/>
    <property type="match status" value="1"/>
</dbReference>
<evidence type="ECO:0000256" key="3">
    <source>
        <dbReference type="ARBA" id="ARBA00022801"/>
    </source>
</evidence>
<evidence type="ECO:0000256" key="6">
    <source>
        <dbReference type="PROSITE-ProRule" id="PRU01240"/>
    </source>
</evidence>
<dbReference type="InterPro" id="IPR018247">
    <property type="entry name" value="EF_Hand_1_Ca_BS"/>
</dbReference>
<feature type="signal peptide" evidence="7">
    <location>
        <begin position="1"/>
        <end position="25"/>
    </location>
</feature>
<proteinExistence type="inferred from homology"/>
<feature type="active site" description="Charge relay system" evidence="5 6">
    <location>
        <position position="180"/>
    </location>
</feature>
<dbReference type="PROSITE" id="PS00138">
    <property type="entry name" value="SUBTILASE_SER"/>
    <property type="match status" value="1"/>
</dbReference>
<dbReference type="InterPro" id="IPR036439">
    <property type="entry name" value="Dockerin_dom_sf"/>
</dbReference>
<evidence type="ECO:0000256" key="7">
    <source>
        <dbReference type="SAM" id="SignalP"/>
    </source>
</evidence>
<evidence type="ECO:0000259" key="8">
    <source>
        <dbReference type="PROSITE" id="PS51766"/>
    </source>
</evidence>
<comment type="similarity">
    <text evidence="1 6">Belongs to the peptidase S8 family.</text>
</comment>
<dbReference type="Gene3D" id="3.40.50.200">
    <property type="entry name" value="Peptidase S8/S53 domain"/>
    <property type="match status" value="1"/>
</dbReference>
<dbReference type="PANTHER" id="PTHR43806:SF11">
    <property type="entry name" value="CEREVISIN-RELATED"/>
    <property type="match status" value="1"/>
</dbReference>
<evidence type="ECO:0000313" key="9">
    <source>
        <dbReference type="EMBL" id="MBU2689487.1"/>
    </source>
</evidence>
<feature type="active site" description="Charge relay system" evidence="5 6">
    <location>
        <position position="602"/>
    </location>
</feature>
<keyword evidence="3 6" id="KW-0378">Hydrolase</keyword>
<dbReference type="Proteomes" id="UP000777784">
    <property type="component" value="Unassembled WGS sequence"/>
</dbReference>
<dbReference type="GO" id="GO:0000272">
    <property type="term" value="P:polysaccharide catabolic process"/>
    <property type="evidence" value="ECO:0007669"/>
    <property type="project" value="InterPro"/>
</dbReference>
<dbReference type="PROSITE" id="PS51892">
    <property type="entry name" value="SUBTILASE"/>
    <property type="match status" value="1"/>
</dbReference>
<dbReference type="InterPro" id="IPR016134">
    <property type="entry name" value="Dockerin_dom"/>
</dbReference>
<dbReference type="InterPro" id="IPR050131">
    <property type="entry name" value="Peptidase_S8_subtilisin-like"/>
</dbReference>
<evidence type="ECO:0000256" key="1">
    <source>
        <dbReference type="ARBA" id="ARBA00011073"/>
    </source>
</evidence>
<dbReference type="SUPFAM" id="SSF52743">
    <property type="entry name" value="Subtilisin-like"/>
    <property type="match status" value="1"/>
</dbReference>
<dbReference type="Gene3D" id="1.10.1330.10">
    <property type="entry name" value="Dockerin domain"/>
    <property type="match status" value="1"/>
</dbReference>
<gene>
    <name evidence="9" type="ORF">KJ970_01045</name>
</gene>
<name>A0A948RV19_UNCEI</name>
<keyword evidence="2 6" id="KW-0645">Protease</keyword>
<protein>
    <submittedName>
        <fullName evidence="9">S8 family serine peptidase</fullName>
    </submittedName>
</protein>
<reference evidence="9" key="1">
    <citation type="submission" date="2021-05" db="EMBL/GenBank/DDBJ databases">
        <title>Energy efficiency and biological interactions define the core microbiome of deep oligotrophic groundwater.</title>
        <authorList>
            <person name="Mehrshad M."/>
            <person name="Lopez-Fernandez M."/>
            <person name="Bell E."/>
            <person name="Bernier-Latmani R."/>
            <person name="Bertilsson S."/>
            <person name="Dopson M."/>
        </authorList>
    </citation>
    <scope>NUCLEOTIDE SEQUENCE</scope>
    <source>
        <strain evidence="9">Modern_marine.mb.64</strain>
    </source>
</reference>
<dbReference type="AlphaFoldDB" id="A0A948RV19"/>
<dbReference type="PANTHER" id="PTHR43806">
    <property type="entry name" value="PEPTIDASE S8"/>
    <property type="match status" value="1"/>
</dbReference>
<dbReference type="EMBL" id="JAHJDP010000007">
    <property type="protein sequence ID" value="MBU2689487.1"/>
    <property type="molecule type" value="Genomic_DNA"/>
</dbReference>
<dbReference type="PRINTS" id="PR00723">
    <property type="entry name" value="SUBTILISIN"/>
</dbReference>
<feature type="chain" id="PRO_5036751816" evidence="7">
    <location>
        <begin position="26"/>
        <end position="971"/>
    </location>
</feature>
<sequence length="971" mass="103357">MKSRTFLVSSMLLLLLTSLTRLGLADEGEKMQCLPSLNLTPAMSIDAAAKLDPQLIMATGLANKAMSATALKPIGERIVILGESLDDLIYPVLIRTDLSDMELAALGARPDSRAGGIVSAVIHDRDLGRLASHPGVKAIEPSYWMNANLDLSIPECRANLVNGGGTGSYTGDGVIYGILDTGVDITHNDFKDASGNTRILYIWDHYYDGNAPSGFSYGTEYTAAMINGGQANSFQDDGGHGTHVAGTSVGDGSSLNPATYRGVAWEADLIAVRNGYCDLFCYGGGEDPTWGPVDTKGSIDGLNYMIQKAQALGHPLVVNQSQGVTMGPHDGTTLLEEAYDNFIDQQNLIICIAAGNDQDSDWHGRYTVSPGGNQIFTINNDTSVGLSGYIVLECWYKAGDQFSWRITSPSGSYGEFNPSTGGNYPGYITSVNDTMYAYTTTSHNVNGQGYIQVWLQNFTNGVQNGTWSLRATAANGLPAGGVVDLYCERNQYPVKVVNGLNLTSIVGMPGTTSGAITVAAYNTKIEWTAHNGTHYALTDYGINETLYGLASFSSHGPRRDGAQKPNIAAPGQMIASAWSAFYSTSEALIVPGGEHILMQGTSMACPHVSGAVALMLEADPALTAAEVKSLLQTHARTDSYTGATPNASWGYGKLDVKATIDAISSDPGACATVLGDANGGGTVDVLDVIATVNHILGTTPLGAGGQACADTDSNSQINILDVIGIVNIILGKSYDAPIAQGQEAELEPVAWAESFQPTSYNLTLDDHRLGGLQVSFILPRGYELAGDPVLHGAMKGTQVDCHERIGQHHLVAYNLSGRLSDTDGPLTLEIPVVQTWNGGQELERFAVTNMVLADTEGRALQLAIDPMPLDPDQGAAPVGLKATLSRTWPNPSKDVTQVRYQIPASGRVKIEIYDTMGRKVRSLWDGWQMAGDHSMAWDSRDDSGHPVAGGLYFVNMMTKDGEQSRKIMVVR</sequence>
<accession>A0A948RV19</accession>
<feature type="domain" description="Dockerin" evidence="8">
    <location>
        <begin position="670"/>
        <end position="738"/>
    </location>
</feature>
<evidence type="ECO:0000313" key="10">
    <source>
        <dbReference type="Proteomes" id="UP000777784"/>
    </source>
</evidence>
<feature type="active site" description="Charge relay system" evidence="5 6">
    <location>
        <position position="240"/>
    </location>
</feature>
<evidence type="ECO:0000256" key="2">
    <source>
        <dbReference type="ARBA" id="ARBA00022670"/>
    </source>
</evidence>
<comment type="caution">
    <text evidence="9">The sequence shown here is derived from an EMBL/GenBank/DDBJ whole genome shotgun (WGS) entry which is preliminary data.</text>
</comment>
<dbReference type="InterPro" id="IPR025965">
    <property type="entry name" value="FlgD/Vpr_Ig-like"/>
</dbReference>
<evidence type="ECO:0000256" key="5">
    <source>
        <dbReference type="PIRSR" id="PIRSR615500-1"/>
    </source>
</evidence>
<dbReference type="GO" id="GO:0004252">
    <property type="term" value="F:serine-type endopeptidase activity"/>
    <property type="evidence" value="ECO:0007669"/>
    <property type="project" value="UniProtKB-UniRule"/>
</dbReference>
<evidence type="ECO:0000256" key="4">
    <source>
        <dbReference type="ARBA" id="ARBA00022825"/>
    </source>
</evidence>
<dbReference type="SUPFAM" id="SSF63446">
    <property type="entry name" value="Type I dockerin domain"/>
    <property type="match status" value="1"/>
</dbReference>
<dbReference type="Pfam" id="PF00082">
    <property type="entry name" value="Peptidase_S8"/>
    <property type="match status" value="2"/>
</dbReference>
<organism evidence="9 10">
    <name type="scientific">Eiseniibacteriota bacterium</name>
    <dbReference type="NCBI Taxonomy" id="2212470"/>
    <lineage>
        <taxon>Bacteria</taxon>
        <taxon>Candidatus Eiseniibacteriota</taxon>
    </lineage>
</organism>
<dbReference type="CDD" id="cd14256">
    <property type="entry name" value="Dockerin_I"/>
    <property type="match status" value="1"/>
</dbReference>
<dbReference type="InterPro" id="IPR000209">
    <property type="entry name" value="Peptidase_S8/S53_dom"/>
</dbReference>
<dbReference type="Pfam" id="PF13860">
    <property type="entry name" value="FlgD_ig"/>
    <property type="match status" value="1"/>
</dbReference>
<dbReference type="Gene3D" id="2.60.120.1290">
    <property type="match status" value="1"/>
</dbReference>
<dbReference type="GO" id="GO:0006508">
    <property type="term" value="P:proteolysis"/>
    <property type="evidence" value="ECO:0007669"/>
    <property type="project" value="UniProtKB-KW"/>
</dbReference>
<dbReference type="Gene3D" id="2.60.40.4070">
    <property type="match status" value="1"/>
</dbReference>
<dbReference type="InterPro" id="IPR015500">
    <property type="entry name" value="Peptidase_S8_subtilisin-rel"/>
</dbReference>
<dbReference type="InterPro" id="IPR026444">
    <property type="entry name" value="Secre_tail"/>
</dbReference>
<keyword evidence="7" id="KW-0732">Signal</keyword>